<evidence type="ECO:0000256" key="6">
    <source>
        <dbReference type="ARBA" id="ARBA00022723"/>
    </source>
</evidence>
<comment type="subcellular location">
    <subcellularLocation>
        <location evidence="2">Membrane</location>
        <topology evidence="2">Multi-pass membrane protein</topology>
    </subcellularLocation>
</comment>
<dbReference type="SMART" id="SM00665">
    <property type="entry name" value="B561"/>
    <property type="match status" value="1"/>
</dbReference>
<gene>
    <name evidence="14" type="ORF">BDQ12DRAFT_719608</name>
</gene>
<feature type="transmembrane region" description="Helical" evidence="12">
    <location>
        <begin position="46"/>
        <end position="67"/>
    </location>
</feature>
<keyword evidence="10 12" id="KW-0472">Membrane</keyword>
<evidence type="ECO:0000256" key="2">
    <source>
        <dbReference type="ARBA" id="ARBA00004141"/>
    </source>
</evidence>
<feature type="domain" description="Cytochrome b561" evidence="13">
    <location>
        <begin position="79"/>
        <end position="210"/>
    </location>
</feature>
<evidence type="ECO:0000256" key="12">
    <source>
        <dbReference type="SAM" id="Phobius"/>
    </source>
</evidence>
<protein>
    <recommendedName>
        <fullName evidence="13">Cytochrome b561 domain-containing protein</fullName>
    </recommendedName>
</protein>
<dbReference type="GO" id="GO:0046872">
    <property type="term" value="F:metal ion binding"/>
    <property type="evidence" value="ECO:0007669"/>
    <property type="project" value="UniProtKB-KW"/>
</dbReference>
<keyword evidence="3" id="KW-0813">Transport</keyword>
<evidence type="ECO:0000256" key="7">
    <source>
        <dbReference type="ARBA" id="ARBA00022982"/>
    </source>
</evidence>
<proteinExistence type="predicted"/>
<evidence type="ECO:0000313" key="15">
    <source>
        <dbReference type="Proteomes" id="UP000308652"/>
    </source>
</evidence>
<sequence length="252" mass="27732">MPSTSQQPEDYELLLPSNPDSAEPPKLPMGQEEGFMKAEGRNGDAAARNVALAGALTILTTTWITVLSNNPTAVGWFAFHPLLQTLAIFLFVYGILTLQPTSQPRTKAAGLARHQTAILLIGFPSIFLGTLAVSYNKWLRDANHFTTWHGKFGLLSMIWLFIQIFLGAGSVWFNGAAFGGGAKAKAIWKYHRLSGYVLFLLLLLTVHLGGGWSNWGAKYSPLFIRIIAYTVAPVMLIGGIYTRVRPSKMQFF</sequence>
<evidence type="ECO:0000256" key="4">
    <source>
        <dbReference type="ARBA" id="ARBA00022617"/>
    </source>
</evidence>
<feature type="transmembrane region" description="Helical" evidence="12">
    <location>
        <begin position="193"/>
        <end position="210"/>
    </location>
</feature>
<feature type="transmembrane region" description="Helical" evidence="12">
    <location>
        <begin position="117"/>
        <end position="138"/>
    </location>
</feature>
<dbReference type="GO" id="GO:0016020">
    <property type="term" value="C:membrane"/>
    <property type="evidence" value="ECO:0007669"/>
    <property type="project" value="UniProtKB-SubCell"/>
</dbReference>
<feature type="transmembrane region" description="Helical" evidence="12">
    <location>
        <begin position="158"/>
        <end position="181"/>
    </location>
</feature>
<dbReference type="InterPro" id="IPR045150">
    <property type="entry name" value="CYB561D1/2"/>
</dbReference>
<evidence type="ECO:0000256" key="5">
    <source>
        <dbReference type="ARBA" id="ARBA00022692"/>
    </source>
</evidence>
<dbReference type="Pfam" id="PF03188">
    <property type="entry name" value="Cytochrom_B561"/>
    <property type="match status" value="1"/>
</dbReference>
<keyword evidence="15" id="KW-1185">Reference proteome</keyword>
<feature type="transmembrane region" description="Helical" evidence="12">
    <location>
        <begin position="222"/>
        <end position="242"/>
    </location>
</feature>
<dbReference type="Proteomes" id="UP000308652">
    <property type="component" value="Unassembled WGS sequence"/>
</dbReference>
<evidence type="ECO:0000256" key="8">
    <source>
        <dbReference type="ARBA" id="ARBA00022989"/>
    </source>
</evidence>
<organism evidence="14 15">
    <name type="scientific">Crucibulum laeve</name>
    <dbReference type="NCBI Taxonomy" id="68775"/>
    <lineage>
        <taxon>Eukaryota</taxon>
        <taxon>Fungi</taxon>
        <taxon>Dikarya</taxon>
        <taxon>Basidiomycota</taxon>
        <taxon>Agaricomycotina</taxon>
        <taxon>Agaricomycetes</taxon>
        <taxon>Agaricomycetidae</taxon>
        <taxon>Agaricales</taxon>
        <taxon>Agaricineae</taxon>
        <taxon>Nidulariaceae</taxon>
        <taxon>Crucibulum</taxon>
    </lineage>
</organism>
<evidence type="ECO:0000256" key="1">
    <source>
        <dbReference type="ARBA" id="ARBA00001970"/>
    </source>
</evidence>
<evidence type="ECO:0000256" key="11">
    <source>
        <dbReference type="SAM" id="MobiDB-lite"/>
    </source>
</evidence>
<accession>A0A5C3MBF1</accession>
<evidence type="ECO:0000256" key="10">
    <source>
        <dbReference type="ARBA" id="ARBA00023136"/>
    </source>
</evidence>
<dbReference type="GO" id="GO:0140575">
    <property type="term" value="F:transmembrane monodehydroascorbate reductase activity"/>
    <property type="evidence" value="ECO:0007669"/>
    <property type="project" value="InterPro"/>
</dbReference>
<dbReference type="EMBL" id="ML213592">
    <property type="protein sequence ID" value="TFK42764.1"/>
    <property type="molecule type" value="Genomic_DNA"/>
</dbReference>
<feature type="transmembrane region" description="Helical" evidence="12">
    <location>
        <begin position="73"/>
        <end position="96"/>
    </location>
</feature>
<keyword evidence="9" id="KW-0408">Iron</keyword>
<keyword evidence="7" id="KW-0249">Electron transport</keyword>
<dbReference type="InterPro" id="IPR006593">
    <property type="entry name" value="Cyt_b561/ferric_Rdtase_TM"/>
</dbReference>
<dbReference type="Gene3D" id="1.20.120.1770">
    <property type="match status" value="1"/>
</dbReference>
<dbReference type="PANTHER" id="PTHR15422">
    <property type="entry name" value="OS05G0565100 PROTEIN"/>
    <property type="match status" value="1"/>
</dbReference>
<evidence type="ECO:0000259" key="13">
    <source>
        <dbReference type="SMART" id="SM00665"/>
    </source>
</evidence>
<evidence type="ECO:0000313" key="14">
    <source>
        <dbReference type="EMBL" id="TFK42764.1"/>
    </source>
</evidence>
<evidence type="ECO:0000256" key="3">
    <source>
        <dbReference type="ARBA" id="ARBA00022448"/>
    </source>
</evidence>
<dbReference type="OrthoDB" id="432881at2759"/>
<comment type="cofactor">
    <cofactor evidence="1">
        <name>heme b</name>
        <dbReference type="ChEBI" id="CHEBI:60344"/>
    </cofactor>
</comment>
<keyword evidence="8 12" id="KW-1133">Transmembrane helix</keyword>
<keyword evidence="4" id="KW-0349">Heme</keyword>
<dbReference type="STRING" id="68775.A0A5C3MBF1"/>
<name>A0A5C3MBF1_9AGAR</name>
<dbReference type="PANTHER" id="PTHR15422:SF45">
    <property type="entry name" value="CYTOCHROME B561 DOMAIN-CONTAINING PROTEIN"/>
    <property type="match status" value="1"/>
</dbReference>
<evidence type="ECO:0000256" key="9">
    <source>
        <dbReference type="ARBA" id="ARBA00023004"/>
    </source>
</evidence>
<keyword evidence="5 12" id="KW-0812">Transmembrane</keyword>
<keyword evidence="6" id="KW-0479">Metal-binding</keyword>
<dbReference type="AlphaFoldDB" id="A0A5C3MBF1"/>
<reference evidence="14 15" key="1">
    <citation type="journal article" date="2019" name="Nat. Ecol. Evol.">
        <title>Megaphylogeny resolves global patterns of mushroom evolution.</title>
        <authorList>
            <person name="Varga T."/>
            <person name="Krizsan K."/>
            <person name="Foldi C."/>
            <person name="Dima B."/>
            <person name="Sanchez-Garcia M."/>
            <person name="Sanchez-Ramirez S."/>
            <person name="Szollosi G.J."/>
            <person name="Szarkandi J.G."/>
            <person name="Papp V."/>
            <person name="Albert L."/>
            <person name="Andreopoulos W."/>
            <person name="Angelini C."/>
            <person name="Antonin V."/>
            <person name="Barry K.W."/>
            <person name="Bougher N.L."/>
            <person name="Buchanan P."/>
            <person name="Buyck B."/>
            <person name="Bense V."/>
            <person name="Catcheside P."/>
            <person name="Chovatia M."/>
            <person name="Cooper J."/>
            <person name="Damon W."/>
            <person name="Desjardin D."/>
            <person name="Finy P."/>
            <person name="Geml J."/>
            <person name="Haridas S."/>
            <person name="Hughes K."/>
            <person name="Justo A."/>
            <person name="Karasinski D."/>
            <person name="Kautmanova I."/>
            <person name="Kiss B."/>
            <person name="Kocsube S."/>
            <person name="Kotiranta H."/>
            <person name="LaButti K.M."/>
            <person name="Lechner B.E."/>
            <person name="Liimatainen K."/>
            <person name="Lipzen A."/>
            <person name="Lukacs Z."/>
            <person name="Mihaltcheva S."/>
            <person name="Morgado L.N."/>
            <person name="Niskanen T."/>
            <person name="Noordeloos M.E."/>
            <person name="Ohm R.A."/>
            <person name="Ortiz-Santana B."/>
            <person name="Ovrebo C."/>
            <person name="Racz N."/>
            <person name="Riley R."/>
            <person name="Savchenko A."/>
            <person name="Shiryaev A."/>
            <person name="Soop K."/>
            <person name="Spirin V."/>
            <person name="Szebenyi C."/>
            <person name="Tomsovsky M."/>
            <person name="Tulloss R.E."/>
            <person name="Uehling J."/>
            <person name="Grigoriev I.V."/>
            <person name="Vagvolgyi C."/>
            <person name="Papp T."/>
            <person name="Martin F.M."/>
            <person name="Miettinen O."/>
            <person name="Hibbett D.S."/>
            <person name="Nagy L.G."/>
        </authorList>
    </citation>
    <scope>NUCLEOTIDE SEQUENCE [LARGE SCALE GENOMIC DNA]</scope>
    <source>
        <strain evidence="14 15">CBS 166.37</strain>
    </source>
</reference>
<feature type="region of interest" description="Disordered" evidence="11">
    <location>
        <begin position="1"/>
        <end position="31"/>
    </location>
</feature>